<sequence>MSSTSRAYRCRERGGRCRDEAPMSPVDFGSGVPTSKAWHRCQKSERSGAKRSDVVRCHRDSHIPIPRRDAVPMWRHGADVNRVLAPMSITGLVRSPAAEKLGRWAERYDEDGPKQHWTKPTNEQPTQPRKNGN</sequence>
<feature type="compositionally biased region" description="Basic and acidic residues" evidence="1">
    <location>
        <begin position="9"/>
        <end position="21"/>
    </location>
</feature>
<dbReference type="Proteomes" id="UP000489600">
    <property type="component" value="Unassembled WGS sequence"/>
</dbReference>
<comment type="caution">
    <text evidence="2">The sequence shown here is derived from an EMBL/GenBank/DDBJ whole genome shotgun (WGS) entry which is preliminary data.</text>
</comment>
<feature type="compositionally biased region" description="Polar residues" evidence="1">
    <location>
        <begin position="118"/>
        <end position="133"/>
    </location>
</feature>
<accession>A0A565BD81</accession>
<proteinExistence type="predicted"/>
<dbReference type="EMBL" id="CABITT030000003">
    <property type="protein sequence ID" value="VVA99553.1"/>
    <property type="molecule type" value="Genomic_DNA"/>
</dbReference>
<feature type="region of interest" description="Disordered" evidence="1">
    <location>
        <begin position="104"/>
        <end position="133"/>
    </location>
</feature>
<gene>
    <name evidence="2" type="ORF">ANE_LOCUS9998</name>
</gene>
<organism evidence="2 3">
    <name type="scientific">Arabis nemorensis</name>
    <dbReference type="NCBI Taxonomy" id="586526"/>
    <lineage>
        <taxon>Eukaryota</taxon>
        <taxon>Viridiplantae</taxon>
        <taxon>Streptophyta</taxon>
        <taxon>Embryophyta</taxon>
        <taxon>Tracheophyta</taxon>
        <taxon>Spermatophyta</taxon>
        <taxon>Magnoliopsida</taxon>
        <taxon>eudicotyledons</taxon>
        <taxon>Gunneridae</taxon>
        <taxon>Pentapetalae</taxon>
        <taxon>rosids</taxon>
        <taxon>malvids</taxon>
        <taxon>Brassicales</taxon>
        <taxon>Brassicaceae</taxon>
        <taxon>Arabideae</taxon>
        <taxon>Arabis</taxon>
    </lineage>
</organism>
<feature type="region of interest" description="Disordered" evidence="1">
    <location>
        <begin position="1"/>
        <end position="55"/>
    </location>
</feature>
<evidence type="ECO:0000313" key="3">
    <source>
        <dbReference type="Proteomes" id="UP000489600"/>
    </source>
</evidence>
<evidence type="ECO:0000313" key="2">
    <source>
        <dbReference type="EMBL" id="VVA99553.1"/>
    </source>
</evidence>
<feature type="compositionally biased region" description="Basic and acidic residues" evidence="1">
    <location>
        <begin position="104"/>
        <end position="114"/>
    </location>
</feature>
<keyword evidence="3" id="KW-1185">Reference proteome</keyword>
<protein>
    <submittedName>
        <fullName evidence="2">Uncharacterized protein</fullName>
    </submittedName>
</protein>
<name>A0A565BD81_9BRAS</name>
<dbReference type="AlphaFoldDB" id="A0A565BD81"/>
<feature type="compositionally biased region" description="Basic and acidic residues" evidence="1">
    <location>
        <begin position="42"/>
        <end position="55"/>
    </location>
</feature>
<evidence type="ECO:0000256" key="1">
    <source>
        <dbReference type="SAM" id="MobiDB-lite"/>
    </source>
</evidence>
<reference evidence="2" key="1">
    <citation type="submission" date="2019-07" db="EMBL/GenBank/DDBJ databases">
        <authorList>
            <person name="Dittberner H."/>
        </authorList>
    </citation>
    <scope>NUCLEOTIDE SEQUENCE [LARGE SCALE GENOMIC DNA]</scope>
</reference>